<organism evidence="1 2">
    <name type="scientific">Puccinia striiformis f. sp. tritici</name>
    <dbReference type="NCBI Taxonomy" id="168172"/>
    <lineage>
        <taxon>Eukaryota</taxon>
        <taxon>Fungi</taxon>
        <taxon>Dikarya</taxon>
        <taxon>Basidiomycota</taxon>
        <taxon>Pucciniomycotina</taxon>
        <taxon>Pucciniomycetes</taxon>
        <taxon>Pucciniales</taxon>
        <taxon>Pucciniaceae</taxon>
        <taxon>Puccinia</taxon>
    </lineage>
</organism>
<dbReference type="EMBL" id="CM045881">
    <property type="protein sequence ID" value="KAI7937217.1"/>
    <property type="molecule type" value="Genomic_DNA"/>
</dbReference>
<dbReference type="Proteomes" id="UP001060170">
    <property type="component" value="Chromosome 17"/>
</dbReference>
<accession>A0ACC0DRU7</accession>
<name>A0ACC0DRU7_9BASI</name>
<gene>
    <name evidence="1" type="ORF">MJO28_016116</name>
</gene>
<comment type="caution">
    <text evidence="1">The sequence shown here is derived from an EMBL/GenBank/DDBJ whole genome shotgun (WGS) entry which is preliminary data.</text>
</comment>
<evidence type="ECO:0000313" key="2">
    <source>
        <dbReference type="Proteomes" id="UP001060170"/>
    </source>
</evidence>
<proteinExistence type="predicted"/>
<reference evidence="2" key="1">
    <citation type="journal article" date="2018" name="BMC Genomics">
        <title>Genomic insights into host adaptation between the wheat stripe rust pathogen (Puccinia striiformis f. sp. tritici) and the barley stripe rust pathogen (Puccinia striiformis f. sp. hordei).</title>
        <authorList>
            <person name="Xia C."/>
            <person name="Wang M."/>
            <person name="Yin C."/>
            <person name="Cornejo O.E."/>
            <person name="Hulbert S.H."/>
            <person name="Chen X."/>
        </authorList>
    </citation>
    <scope>NUCLEOTIDE SEQUENCE [LARGE SCALE GENOMIC DNA]</scope>
    <source>
        <strain evidence="2">93-210</strain>
    </source>
</reference>
<evidence type="ECO:0000313" key="1">
    <source>
        <dbReference type="EMBL" id="KAI7937217.1"/>
    </source>
</evidence>
<reference evidence="1 2" key="3">
    <citation type="journal article" date="2022" name="Microbiol. Spectr.">
        <title>Folding features and dynamics of 3D genome architecture in plant fungal pathogens.</title>
        <authorList>
            <person name="Xia C."/>
        </authorList>
    </citation>
    <scope>NUCLEOTIDE SEQUENCE [LARGE SCALE GENOMIC DNA]</scope>
    <source>
        <strain evidence="1 2">93-210</strain>
    </source>
</reference>
<protein>
    <submittedName>
        <fullName evidence="1">Uncharacterized protein</fullName>
    </submittedName>
</protein>
<reference evidence="2" key="2">
    <citation type="journal article" date="2018" name="Mol. Plant Microbe Interact.">
        <title>Genome sequence resources for the wheat stripe rust pathogen (Puccinia striiformis f. sp. tritici) and the barley stripe rust pathogen (Puccinia striiformis f. sp. hordei).</title>
        <authorList>
            <person name="Xia C."/>
            <person name="Wang M."/>
            <person name="Yin C."/>
            <person name="Cornejo O.E."/>
            <person name="Hulbert S.H."/>
            <person name="Chen X."/>
        </authorList>
    </citation>
    <scope>NUCLEOTIDE SEQUENCE [LARGE SCALE GENOMIC DNA]</scope>
    <source>
        <strain evidence="2">93-210</strain>
    </source>
</reference>
<keyword evidence="2" id="KW-1185">Reference proteome</keyword>
<sequence>MSTSSSFTSLCLPIGPLATHDSAIREHHHHYPSTCTLARHFPIQLPNSESIDSAPNHLLTLGSTQLITRALKSPSQPSVWLVTYDCSWRKQNNHDWSMA</sequence>